<dbReference type="InterPro" id="IPR017441">
    <property type="entry name" value="Protein_kinase_ATP_BS"/>
</dbReference>
<name>A0A3B4U490_SERDU</name>
<keyword evidence="1" id="KW-0067">ATP-binding</keyword>
<evidence type="ECO:0000256" key="1">
    <source>
        <dbReference type="PROSITE-ProRule" id="PRU10141"/>
    </source>
</evidence>
<sequence>LADPDVFPIPSDYELVDFVGSGDYGTVVKCRKRDTGETVAIKLIDFGLAFHASEAVVGSTHQLPYYR</sequence>
<accession>A0A3B4U490</accession>
<organism evidence="3 4">
    <name type="scientific">Seriola dumerili</name>
    <name type="common">Greater amberjack</name>
    <name type="synonym">Caranx dumerili</name>
    <dbReference type="NCBI Taxonomy" id="41447"/>
    <lineage>
        <taxon>Eukaryota</taxon>
        <taxon>Metazoa</taxon>
        <taxon>Chordata</taxon>
        <taxon>Craniata</taxon>
        <taxon>Vertebrata</taxon>
        <taxon>Euteleostomi</taxon>
        <taxon>Actinopterygii</taxon>
        <taxon>Neopterygii</taxon>
        <taxon>Teleostei</taxon>
        <taxon>Neoteleostei</taxon>
        <taxon>Acanthomorphata</taxon>
        <taxon>Carangaria</taxon>
        <taxon>Carangiformes</taxon>
        <taxon>Carangidae</taxon>
        <taxon>Seriola</taxon>
    </lineage>
</organism>
<reference evidence="3" key="1">
    <citation type="submission" date="2025-08" db="UniProtKB">
        <authorList>
            <consortium name="Ensembl"/>
        </authorList>
    </citation>
    <scope>IDENTIFICATION</scope>
</reference>
<dbReference type="SUPFAM" id="SSF56112">
    <property type="entry name" value="Protein kinase-like (PK-like)"/>
    <property type="match status" value="1"/>
</dbReference>
<dbReference type="GeneTree" id="ENSGT00940000179536"/>
<reference evidence="3" key="2">
    <citation type="submission" date="2025-09" db="UniProtKB">
        <authorList>
            <consortium name="Ensembl"/>
        </authorList>
    </citation>
    <scope>IDENTIFICATION</scope>
</reference>
<dbReference type="AlphaFoldDB" id="A0A3B4U490"/>
<dbReference type="GO" id="GO:0004672">
    <property type="term" value="F:protein kinase activity"/>
    <property type="evidence" value="ECO:0007669"/>
    <property type="project" value="InterPro"/>
</dbReference>
<dbReference type="Ensembl" id="ENSSDUT00000013646.1">
    <property type="protein sequence ID" value="ENSSDUP00000013401.1"/>
    <property type="gene ID" value="ENSSDUG00000009730.1"/>
</dbReference>
<dbReference type="PROSITE" id="PS00107">
    <property type="entry name" value="PROTEIN_KINASE_ATP"/>
    <property type="match status" value="1"/>
</dbReference>
<dbReference type="PROSITE" id="PS50011">
    <property type="entry name" value="PROTEIN_KINASE_DOM"/>
    <property type="match status" value="1"/>
</dbReference>
<evidence type="ECO:0000313" key="3">
    <source>
        <dbReference type="Ensembl" id="ENSSDUP00000013401.1"/>
    </source>
</evidence>
<dbReference type="Gene3D" id="3.30.200.20">
    <property type="entry name" value="Phosphorylase Kinase, domain 1"/>
    <property type="match status" value="1"/>
</dbReference>
<evidence type="ECO:0000259" key="2">
    <source>
        <dbReference type="PROSITE" id="PS50011"/>
    </source>
</evidence>
<dbReference type="InterPro" id="IPR011009">
    <property type="entry name" value="Kinase-like_dom_sf"/>
</dbReference>
<feature type="binding site" evidence="1">
    <location>
        <position position="42"/>
    </location>
    <ligand>
        <name>ATP</name>
        <dbReference type="ChEBI" id="CHEBI:30616"/>
    </ligand>
</feature>
<protein>
    <recommendedName>
        <fullName evidence="2">Protein kinase domain-containing protein</fullName>
    </recommendedName>
</protein>
<dbReference type="InterPro" id="IPR000719">
    <property type="entry name" value="Prot_kinase_dom"/>
</dbReference>
<keyword evidence="1" id="KW-0547">Nucleotide-binding</keyword>
<keyword evidence="4" id="KW-1185">Reference proteome</keyword>
<dbReference type="Proteomes" id="UP000261420">
    <property type="component" value="Unplaced"/>
</dbReference>
<evidence type="ECO:0000313" key="4">
    <source>
        <dbReference type="Proteomes" id="UP000261420"/>
    </source>
</evidence>
<feature type="domain" description="Protein kinase" evidence="2">
    <location>
        <begin position="13"/>
        <end position="67"/>
    </location>
</feature>
<dbReference type="GO" id="GO:0005524">
    <property type="term" value="F:ATP binding"/>
    <property type="evidence" value="ECO:0007669"/>
    <property type="project" value="UniProtKB-UniRule"/>
</dbReference>
<proteinExistence type="predicted"/>